<dbReference type="Gene3D" id="3.30.420.10">
    <property type="entry name" value="Ribonuclease H-like superfamily/Ribonuclease H"/>
    <property type="match status" value="1"/>
</dbReference>
<dbReference type="PANTHER" id="PTHR46060:SF1">
    <property type="entry name" value="MARINER MOS1 TRANSPOSASE-LIKE PROTEIN"/>
    <property type="match status" value="1"/>
</dbReference>
<evidence type="ECO:0000313" key="2">
    <source>
        <dbReference type="Proteomes" id="UP001235939"/>
    </source>
</evidence>
<sequence length="358" mass="40878">MVNESIVSFHWKEKVTTGDKTASKEELKKILKNDFLKCFKDWKNLWHKKSTKGLRDIEEKTGISKSLVGSIIKDLQLKKTPSKFVPKMLTIQQKENCVEVAKKMLEMVEENPNWKEKVITGDETWVYGYDPKTKRQSMDWKGKDEPRTKKSRLCKSKNKVLLVTFFDIKGIVHYEYLEEVTGAQTDSNKVLEYQRGQYISRPRSLSMDSWTPPVIWRGRSDFTSRAPSAHLFKGRNGLPPQASNEVLFIPPSKGRAGMVPFGDKTDLAKIQHASGSSRAQTLKPPHSPKAFLKELRRGSWDGLHWKRSWQGICRGNLTVILPGLVETSLHSAVMPKTLLDTFQKGSVFSGSTTQHWET</sequence>
<dbReference type="InterPro" id="IPR036397">
    <property type="entry name" value="RNaseH_sf"/>
</dbReference>
<protein>
    <recommendedName>
        <fullName evidence="3">Transposase</fullName>
    </recommendedName>
</protein>
<keyword evidence="2" id="KW-1185">Reference proteome</keyword>
<accession>A0ABY6K0B6</accession>
<evidence type="ECO:0008006" key="3">
    <source>
        <dbReference type="Google" id="ProtNLM"/>
    </source>
</evidence>
<proteinExistence type="predicted"/>
<dbReference type="Pfam" id="PF01359">
    <property type="entry name" value="Transposase_1"/>
    <property type="match status" value="1"/>
</dbReference>
<evidence type="ECO:0000313" key="1">
    <source>
        <dbReference type="EMBL" id="UYV62286.1"/>
    </source>
</evidence>
<dbReference type="InterPro" id="IPR052709">
    <property type="entry name" value="Transposase-MT_Hybrid"/>
</dbReference>
<name>A0ABY6K0B6_9ARAC</name>
<dbReference type="EMBL" id="CP092863">
    <property type="protein sequence ID" value="UYV62286.1"/>
    <property type="molecule type" value="Genomic_DNA"/>
</dbReference>
<organism evidence="1 2">
    <name type="scientific">Cordylochernes scorpioides</name>
    <dbReference type="NCBI Taxonomy" id="51811"/>
    <lineage>
        <taxon>Eukaryota</taxon>
        <taxon>Metazoa</taxon>
        <taxon>Ecdysozoa</taxon>
        <taxon>Arthropoda</taxon>
        <taxon>Chelicerata</taxon>
        <taxon>Arachnida</taxon>
        <taxon>Pseudoscorpiones</taxon>
        <taxon>Cheliferoidea</taxon>
        <taxon>Chernetidae</taxon>
        <taxon>Cordylochernes</taxon>
    </lineage>
</organism>
<reference evidence="1 2" key="1">
    <citation type="submission" date="2022-01" db="EMBL/GenBank/DDBJ databases">
        <title>A chromosomal length assembly of Cordylochernes scorpioides.</title>
        <authorList>
            <person name="Zeh D."/>
            <person name="Zeh J."/>
        </authorList>
    </citation>
    <scope>NUCLEOTIDE SEQUENCE [LARGE SCALE GENOMIC DNA]</scope>
    <source>
        <strain evidence="1">IN4F17</strain>
        <tissue evidence="1">Whole Body</tissue>
    </source>
</reference>
<dbReference type="PANTHER" id="PTHR46060">
    <property type="entry name" value="MARINER MOS1 TRANSPOSASE-LIKE PROTEIN"/>
    <property type="match status" value="1"/>
</dbReference>
<gene>
    <name evidence="1" type="ORF">LAZ67_1008437</name>
</gene>
<dbReference type="Proteomes" id="UP001235939">
    <property type="component" value="Chromosome 01"/>
</dbReference>
<dbReference type="InterPro" id="IPR001888">
    <property type="entry name" value="Transposase_1"/>
</dbReference>